<reference evidence="1 2" key="1">
    <citation type="journal article" date="2022" name="Genome Biol. Evol.">
        <title>The Spruce Budworm Genome: Reconstructing the Evolutionary History of Antifreeze Proteins.</title>
        <authorList>
            <person name="Beliveau C."/>
            <person name="Gagne P."/>
            <person name="Picq S."/>
            <person name="Vernygora O."/>
            <person name="Keeling C.I."/>
            <person name="Pinkney K."/>
            <person name="Doucet D."/>
            <person name="Wen F."/>
            <person name="Johnston J.S."/>
            <person name="Maaroufi H."/>
            <person name="Boyle B."/>
            <person name="Laroche J."/>
            <person name="Dewar K."/>
            <person name="Juretic N."/>
            <person name="Blackburn G."/>
            <person name="Nisole A."/>
            <person name="Brunet B."/>
            <person name="Brandao M."/>
            <person name="Lumley L."/>
            <person name="Duan J."/>
            <person name="Quan G."/>
            <person name="Lucarotti C.J."/>
            <person name="Roe A.D."/>
            <person name="Sperling F.A.H."/>
            <person name="Levesque R.C."/>
            <person name="Cusson M."/>
        </authorList>
    </citation>
    <scope>NUCLEOTIDE SEQUENCE [LARGE SCALE GENOMIC DNA]</scope>
    <source>
        <strain evidence="1">Glfc:IPQL:Cfum</strain>
    </source>
</reference>
<gene>
    <name evidence="1" type="ORF">MSG28_015642</name>
</gene>
<evidence type="ECO:0000313" key="2">
    <source>
        <dbReference type="Proteomes" id="UP001064048"/>
    </source>
</evidence>
<accession>A0ACC0KC51</accession>
<proteinExistence type="predicted"/>
<keyword evidence="2" id="KW-1185">Reference proteome</keyword>
<comment type="caution">
    <text evidence="1">The sequence shown here is derived from an EMBL/GenBank/DDBJ whole genome shotgun (WGS) entry which is preliminary data.</text>
</comment>
<dbReference type="EMBL" id="CM046129">
    <property type="protein sequence ID" value="KAI8433636.1"/>
    <property type="molecule type" value="Genomic_DNA"/>
</dbReference>
<dbReference type="Proteomes" id="UP001064048">
    <property type="component" value="Chromosome 29"/>
</dbReference>
<sequence>MRSVMKVVCLLYVIKLCRGHMFNMDLIEPPENPGPGMTYQKAPSMQMMSDYNINRNRNKNAYRTLNKEEEPDLSDLDTTLTKMKKWEDFEEIAEAIAIKNRGKKHVNFEDDVKDLSKWLKDLKEGNVQKEAMRTDPVLQPFQNNVKSWKKGSPSPGMSMYWPEEAIKQEEPVFPNQNRPGGRVQTTLLQTPPKFPKKDLCMGAPPSNPVMGKVRPAGQLRPADIPVADVMNMARNKMREAQFNRIPSPHNQPLPEEFEGNTFVAPSDDGIGPHARHKRSLPNWENSFYDHESDAGSVPFFGDDTIPRIGNGPRTYQREFPQTSGRGPKSALRQRGYPLPTEDGAPLSGPGYPQGVYPQTGYNSPMGFLNQGAMPQRPPPPNNGPMPAPPQADYPQMGPVEYMESPYTGIGTPFEETAQRPGVLPLSLLLCRILLTEQSWSRSTSNNLRQFSLKTPAGGRGFQCSEARVVDNAISRLKDSNP</sequence>
<name>A0ACC0KC51_CHOFU</name>
<organism evidence="1 2">
    <name type="scientific">Choristoneura fumiferana</name>
    <name type="common">Spruce budworm moth</name>
    <name type="synonym">Archips fumiferana</name>
    <dbReference type="NCBI Taxonomy" id="7141"/>
    <lineage>
        <taxon>Eukaryota</taxon>
        <taxon>Metazoa</taxon>
        <taxon>Ecdysozoa</taxon>
        <taxon>Arthropoda</taxon>
        <taxon>Hexapoda</taxon>
        <taxon>Insecta</taxon>
        <taxon>Pterygota</taxon>
        <taxon>Neoptera</taxon>
        <taxon>Endopterygota</taxon>
        <taxon>Lepidoptera</taxon>
        <taxon>Glossata</taxon>
        <taxon>Ditrysia</taxon>
        <taxon>Tortricoidea</taxon>
        <taxon>Tortricidae</taxon>
        <taxon>Tortricinae</taxon>
        <taxon>Choristoneura</taxon>
    </lineage>
</organism>
<protein>
    <submittedName>
        <fullName evidence="1">Uncharacterized protein</fullName>
    </submittedName>
</protein>
<evidence type="ECO:0000313" key="1">
    <source>
        <dbReference type="EMBL" id="KAI8433636.1"/>
    </source>
</evidence>